<feature type="binding site" evidence="3">
    <location>
        <position position="368"/>
    </location>
    <ligand>
        <name>ATP</name>
        <dbReference type="ChEBI" id="CHEBI:30616"/>
    </ligand>
</feature>
<dbReference type="PROSITE" id="PS50804">
    <property type="entry name" value="SCAN_BOX"/>
    <property type="match status" value="1"/>
</dbReference>
<dbReference type="Gene3D" id="1.10.4020.10">
    <property type="entry name" value="DNA breaking-rejoining enzymes"/>
    <property type="match status" value="1"/>
</dbReference>
<evidence type="ECO:0008006" key="10">
    <source>
        <dbReference type="Google" id="ProtNLM"/>
    </source>
</evidence>
<dbReference type="SMART" id="SM00220">
    <property type="entry name" value="S_TKc"/>
    <property type="match status" value="1"/>
</dbReference>
<dbReference type="GeneTree" id="ENSGT00940000166296"/>
<accession>R4GC39</accession>
<protein>
    <recommendedName>
        <fullName evidence="10">Protein kinase domain-containing protein</fullName>
    </recommendedName>
</protein>
<dbReference type="InterPro" id="IPR008271">
    <property type="entry name" value="Ser/Thr_kinase_AS"/>
</dbReference>
<dbReference type="eggNOG" id="KOG1721">
    <property type="taxonomic scope" value="Eukaryota"/>
</dbReference>
<organism evidence="8 9">
    <name type="scientific">Anolis carolinensis</name>
    <name type="common">Green anole</name>
    <name type="synonym">American chameleon</name>
    <dbReference type="NCBI Taxonomy" id="28377"/>
    <lineage>
        <taxon>Eukaryota</taxon>
        <taxon>Metazoa</taxon>
        <taxon>Chordata</taxon>
        <taxon>Craniata</taxon>
        <taxon>Vertebrata</taxon>
        <taxon>Euteleostomi</taxon>
        <taxon>Lepidosauria</taxon>
        <taxon>Squamata</taxon>
        <taxon>Bifurcata</taxon>
        <taxon>Unidentata</taxon>
        <taxon>Episquamata</taxon>
        <taxon>Toxicofera</taxon>
        <taxon>Iguania</taxon>
        <taxon>Dactyloidae</taxon>
        <taxon>Anolis</taxon>
    </lineage>
</organism>
<feature type="region of interest" description="Disordered" evidence="4">
    <location>
        <begin position="259"/>
        <end position="283"/>
    </location>
</feature>
<dbReference type="Pfam" id="PF02023">
    <property type="entry name" value="SCAN"/>
    <property type="match status" value="1"/>
</dbReference>
<dbReference type="InterPro" id="IPR003309">
    <property type="entry name" value="SCAN_dom"/>
</dbReference>
<evidence type="ECO:0000313" key="8">
    <source>
        <dbReference type="Ensembl" id="ENSACAP00000022895.2"/>
    </source>
</evidence>
<reference evidence="8" key="2">
    <citation type="submission" date="2025-08" db="UniProtKB">
        <authorList>
            <consortium name="Ensembl"/>
        </authorList>
    </citation>
    <scope>IDENTIFICATION</scope>
</reference>
<evidence type="ECO:0000256" key="1">
    <source>
        <dbReference type="ARBA" id="ARBA00022741"/>
    </source>
</evidence>
<keyword evidence="5" id="KW-0472">Membrane</keyword>
<evidence type="ECO:0000256" key="2">
    <source>
        <dbReference type="ARBA" id="ARBA00022840"/>
    </source>
</evidence>
<dbReference type="PANTHER" id="PTHR24359:SF38">
    <property type="entry name" value="PROTEIN KINASE DOMAIN-CONTAINING PROTEIN"/>
    <property type="match status" value="1"/>
</dbReference>
<dbReference type="PANTHER" id="PTHR24359">
    <property type="entry name" value="SERINE/THREONINE-PROTEIN KINASE SBK1"/>
    <property type="match status" value="1"/>
</dbReference>
<evidence type="ECO:0000256" key="4">
    <source>
        <dbReference type="SAM" id="MobiDB-lite"/>
    </source>
</evidence>
<dbReference type="FunFam" id="1.10.510.10:FF:001192">
    <property type="entry name" value="SH3 domain-binding kinase 1"/>
    <property type="match status" value="1"/>
</dbReference>
<dbReference type="Bgee" id="ENSACAG00000029407">
    <property type="expression patterns" value="Expressed in male reproductive system and 3 other cell types or tissues"/>
</dbReference>
<dbReference type="AlphaFoldDB" id="R4GC39"/>
<dbReference type="GO" id="GO:0005524">
    <property type="term" value="F:ATP binding"/>
    <property type="evidence" value="ECO:0007669"/>
    <property type="project" value="UniProtKB-UniRule"/>
</dbReference>
<feature type="transmembrane region" description="Helical" evidence="5">
    <location>
        <begin position="523"/>
        <end position="542"/>
    </location>
</feature>
<keyword evidence="9" id="KW-1185">Reference proteome</keyword>
<keyword evidence="2 3" id="KW-0067">ATP-binding</keyword>
<evidence type="ECO:0000256" key="5">
    <source>
        <dbReference type="SAM" id="Phobius"/>
    </source>
</evidence>
<proteinExistence type="predicted"/>
<evidence type="ECO:0000259" key="7">
    <source>
        <dbReference type="PROSITE" id="PS50804"/>
    </source>
</evidence>
<reference evidence="8" key="1">
    <citation type="submission" date="2009-12" db="EMBL/GenBank/DDBJ databases">
        <title>The Genome Sequence of Anolis carolinensis (Green Anole Lizard).</title>
        <authorList>
            <consortium name="The Genome Sequencing Platform"/>
            <person name="Di Palma F."/>
            <person name="Alfoldi J."/>
            <person name="Heiman D."/>
            <person name="Young S."/>
            <person name="Grabherr M."/>
            <person name="Johnson J."/>
            <person name="Lander E.S."/>
            <person name="Lindblad-Toh K."/>
        </authorList>
    </citation>
    <scope>NUCLEOTIDE SEQUENCE [LARGE SCALE GENOMIC DNA]</scope>
    <source>
        <strain evidence="8">JBL SC #1</strain>
    </source>
</reference>
<keyword evidence="1 3" id="KW-0547">Nucleotide-binding</keyword>
<evidence type="ECO:0000259" key="6">
    <source>
        <dbReference type="PROSITE" id="PS50011"/>
    </source>
</evidence>
<keyword evidence="5" id="KW-1133">Transmembrane helix</keyword>
<dbReference type="InParanoid" id="R4GC39"/>
<dbReference type="PROSITE" id="PS00108">
    <property type="entry name" value="PROTEIN_KINASE_ST"/>
    <property type="match status" value="1"/>
</dbReference>
<dbReference type="SUPFAM" id="SSF56112">
    <property type="entry name" value="Protein kinase-like (PK-like)"/>
    <property type="match status" value="1"/>
</dbReference>
<dbReference type="InterPro" id="IPR000719">
    <property type="entry name" value="Prot_kinase_dom"/>
</dbReference>
<dbReference type="Ensembl" id="ENSACAT00000030313.2">
    <property type="protein sequence ID" value="ENSACAP00000022895.2"/>
    <property type="gene ID" value="ENSACAG00000029407.2"/>
</dbReference>
<dbReference type="InterPro" id="IPR017441">
    <property type="entry name" value="Protein_kinase_ATP_BS"/>
</dbReference>
<feature type="domain" description="Protein kinase" evidence="6">
    <location>
        <begin position="339"/>
        <end position="605"/>
    </location>
</feature>
<dbReference type="InterPro" id="IPR038269">
    <property type="entry name" value="SCAN_sf"/>
</dbReference>
<dbReference type="InterPro" id="IPR011009">
    <property type="entry name" value="Kinase-like_dom_sf"/>
</dbReference>
<evidence type="ECO:0000313" key="9">
    <source>
        <dbReference type="Proteomes" id="UP000001646"/>
    </source>
</evidence>
<sequence>MKWLQFKKSVNVSSSSSAFVSTLERRMEQPNPPRLELGEGAGKSPRVLQAGAVNEFLRWVTPHQSRIERQEGIPAHGEAQWQEILRTVQTSHSGWASSHLPELPPWDDLSTFERVADAYQWPRGETIAKRVPTLVGSKAQQSFNAPETRDTGDFGKVKATIVQGNVANIEVQRQHFRQFRYPNAIGPREVCSRLRELCHYWLEPENRSKEQILELLVLEQFLVILPREIQSQVQARGPETCAQAVALAEDFLLRQPEQGEREQQVSGTVQGKGANCSEIPRPSVNIKPRHTYKEAKQQDNGIGNSLAMKLVSGDIAKRLEEMVLLTAQNLPQVEVASSYTILRELGSGSYGHVLMAVHQLQGTPMALKFVHKKNTELQDFLSEYCIALTLGAHPCIATALGIAFQTPKHYVFAQELALSRDLFSLMVPQVGIPEQRVKRCVLQLASALEYMETKGLVHRDVKPENVLLCDPECRRIKLTDFGLSCPRGRAIEALPESLPYTAPELCVLGPKTRMEAQPSLDTWALGVLLFCVLTGYFPWLTAIPADRHYRSFVTWHRSPRFAPQPPHWERFTPEALEMLQGLLRPNPAHRSHAKEVMNYIKLPWLVPEVQSRVWSSRELLGISRRC</sequence>
<dbReference type="PROSITE" id="PS50011">
    <property type="entry name" value="PROTEIN_KINASE_DOM"/>
    <property type="match status" value="1"/>
</dbReference>
<dbReference type="HOGENOM" id="CLU_419733_0_0_1"/>
<dbReference type="Proteomes" id="UP000001646">
    <property type="component" value="Unplaced"/>
</dbReference>
<dbReference type="Gene3D" id="1.10.510.10">
    <property type="entry name" value="Transferase(Phosphotransferase) domain 1"/>
    <property type="match status" value="1"/>
</dbReference>
<dbReference type="SMART" id="SM00431">
    <property type="entry name" value="SCAN"/>
    <property type="match status" value="1"/>
</dbReference>
<dbReference type="SUPFAM" id="SSF47353">
    <property type="entry name" value="Retrovirus capsid dimerization domain-like"/>
    <property type="match status" value="1"/>
</dbReference>
<feature type="region of interest" description="Disordered" evidence="4">
    <location>
        <begin position="23"/>
        <end position="42"/>
    </location>
</feature>
<dbReference type="GO" id="GO:0004674">
    <property type="term" value="F:protein serine/threonine kinase activity"/>
    <property type="evidence" value="ECO:0000318"/>
    <property type="project" value="GO_Central"/>
</dbReference>
<dbReference type="CDD" id="cd07936">
    <property type="entry name" value="SCAN"/>
    <property type="match status" value="1"/>
</dbReference>
<evidence type="ECO:0000256" key="3">
    <source>
        <dbReference type="PROSITE-ProRule" id="PRU10141"/>
    </source>
</evidence>
<dbReference type="Pfam" id="PF00069">
    <property type="entry name" value="Pkinase"/>
    <property type="match status" value="1"/>
</dbReference>
<feature type="domain" description="SCAN box" evidence="7">
    <location>
        <begin position="173"/>
        <end position="251"/>
    </location>
</feature>
<reference evidence="8" key="3">
    <citation type="submission" date="2025-09" db="UniProtKB">
        <authorList>
            <consortium name="Ensembl"/>
        </authorList>
    </citation>
    <scope>IDENTIFICATION</scope>
</reference>
<dbReference type="PROSITE" id="PS00107">
    <property type="entry name" value="PROTEIN_KINASE_ATP"/>
    <property type="match status" value="1"/>
</dbReference>
<keyword evidence="5" id="KW-0812">Transmembrane</keyword>
<name>R4GC39_ANOCA</name>
<dbReference type="FunFam" id="1.10.4020.10:FF:000001">
    <property type="entry name" value="zinc finger protein 263 isoform X1"/>
    <property type="match status" value="1"/>
</dbReference>